<evidence type="ECO:0000259" key="7">
    <source>
        <dbReference type="PROSITE" id="PS50071"/>
    </source>
</evidence>
<comment type="subcellular location">
    <subcellularLocation>
        <location evidence="4 5">Nucleus</location>
    </subcellularLocation>
</comment>
<dbReference type="PRINTS" id="PR00024">
    <property type="entry name" value="HOMEOBOX"/>
</dbReference>
<dbReference type="GO" id="GO:0048812">
    <property type="term" value="P:neuron projection morphogenesis"/>
    <property type="evidence" value="ECO:0007669"/>
    <property type="project" value="TreeGrafter"/>
</dbReference>
<dbReference type="InterPro" id="IPR042768">
    <property type="entry name" value="MNX1/Ceh-12"/>
</dbReference>
<dbReference type="GO" id="GO:0005634">
    <property type="term" value="C:nucleus"/>
    <property type="evidence" value="ECO:0007669"/>
    <property type="project" value="UniProtKB-SubCell"/>
</dbReference>
<dbReference type="GO" id="GO:1990837">
    <property type="term" value="F:sequence-specific double-stranded DNA binding"/>
    <property type="evidence" value="ECO:0007669"/>
    <property type="project" value="TreeGrafter"/>
</dbReference>
<dbReference type="InterPro" id="IPR017970">
    <property type="entry name" value="Homeobox_CS"/>
</dbReference>
<evidence type="ECO:0000313" key="8">
    <source>
        <dbReference type="EMBL" id="TGZ66395.1"/>
    </source>
</evidence>
<protein>
    <recommendedName>
        <fullName evidence="7">Homeobox domain-containing protein</fullName>
    </recommendedName>
</protein>
<feature type="DNA-binding region" description="Homeobox" evidence="4">
    <location>
        <begin position="274"/>
        <end position="333"/>
    </location>
</feature>
<dbReference type="GO" id="GO:0007417">
    <property type="term" value="P:central nervous system development"/>
    <property type="evidence" value="ECO:0007669"/>
    <property type="project" value="TreeGrafter"/>
</dbReference>
<dbReference type="InterPro" id="IPR009057">
    <property type="entry name" value="Homeodomain-like_sf"/>
</dbReference>
<dbReference type="InterPro" id="IPR020479">
    <property type="entry name" value="HD_metazoa"/>
</dbReference>
<dbReference type="PRINTS" id="PR00031">
    <property type="entry name" value="HTHREPRESSR"/>
</dbReference>
<feature type="compositionally biased region" description="Basic and acidic residues" evidence="6">
    <location>
        <begin position="351"/>
        <end position="373"/>
    </location>
</feature>
<dbReference type="EMBL" id="SJOL01006454">
    <property type="protein sequence ID" value="TGZ66395.1"/>
    <property type="molecule type" value="Genomic_DNA"/>
</dbReference>
<dbReference type="Pfam" id="PF00046">
    <property type="entry name" value="Homeodomain"/>
    <property type="match status" value="1"/>
</dbReference>
<gene>
    <name evidence="8" type="ORF">CRM22_005340</name>
</gene>
<feature type="domain" description="Homeobox" evidence="7">
    <location>
        <begin position="272"/>
        <end position="332"/>
    </location>
</feature>
<dbReference type="AlphaFoldDB" id="A0A4S2LRI9"/>
<sequence length="373" mass="42478">MCSALQTNSFSIAKLLNEKPMHGKPEQGNTGEVSSQDLLAKSPDPCVLESRSGQTSRLELKPSAMNLTVQTSLSIPNSFWPHLTSIPFSPYSTVERSTKNSEQPISSWLDSNLVNTRNPVWERASPKPSNAVNNFKMKTQLKLEHPNFETKVRRRYDKGATLNLSWPDASELPTVSQNLFPGIQADKVHSKVCTKMLNSKVNKFGTDHLLPDYSNSPSYCDFLPETCMNWTNLLTPHLKLDGAPSWYNPTLLRRYLESRVSSFSMNTKFLTNKSRRPRTAFTSQQLLELEQQFVCNKYLSRPKRFEVATSLGLTETQVKIWFQNRRMKWKRSQRSGRSTPDSPTLKNADSGSRETEFPKNDVVETQTKEKFTS</sequence>
<evidence type="ECO:0000256" key="3">
    <source>
        <dbReference type="ARBA" id="ARBA00023242"/>
    </source>
</evidence>
<dbReference type="Proteomes" id="UP000308267">
    <property type="component" value="Unassembled WGS sequence"/>
</dbReference>
<dbReference type="PROSITE" id="PS00027">
    <property type="entry name" value="HOMEOBOX_1"/>
    <property type="match status" value="1"/>
</dbReference>
<evidence type="ECO:0000256" key="5">
    <source>
        <dbReference type="RuleBase" id="RU000682"/>
    </source>
</evidence>
<dbReference type="Gene3D" id="1.10.10.60">
    <property type="entry name" value="Homeodomain-like"/>
    <property type="match status" value="1"/>
</dbReference>
<evidence type="ECO:0000256" key="4">
    <source>
        <dbReference type="PROSITE-ProRule" id="PRU00108"/>
    </source>
</evidence>
<dbReference type="SUPFAM" id="SSF46689">
    <property type="entry name" value="Homeodomain-like"/>
    <property type="match status" value="1"/>
</dbReference>
<evidence type="ECO:0000256" key="1">
    <source>
        <dbReference type="ARBA" id="ARBA00023125"/>
    </source>
</evidence>
<keyword evidence="9" id="KW-1185">Reference proteome</keyword>
<accession>A0A4S2LRI9</accession>
<comment type="caution">
    <text evidence="8">The sequence shown here is derived from an EMBL/GenBank/DDBJ whole genome shotgun (WGS) entry which is preliminary data.</text>
</comment>
<dbReference type="InterPro" id="IPR000047">
    <property type="entry name" value="HTH_motif"/>
</dbReference>
<reference evidence="8 9" key="1">
    <citation type="journal article" date="2019" name="BMC Genomics">
        <title>New insights from Opisthorchis felineus genome: update on genomics of the epidemiologically important liver flukes.</title>
        <authorList>
            <person name="Ershov N.I."/>
            <person name="Mordvinov V.A."/>
            <person name="Prokhortchouk E.B."/>
            <person name="Pakharukova M.Y."/>
            <person name="Gunbin K.V."/>
            <person name="Ustyantsev K."/>
            <person name="Genaev M.A."/>
            <person name="Blinov A.G."/>
            <person name="Mazur A."/>
            <person name="Boulygina E."/>
            <person name="Tsygankova S."/>
            <person name="Khrameeva E."/>
            <person name="Chekanov N."/>
            <person name="Fan G."/>
            <person name="Xiao A."/>
            <person name="Zhang H."/>
            <person name="Xu X."/>
            <person name="Yang H."/>
            <person name="Solovyev V."/>
            <person name="Lee S.M."/>
            <person name="Liu X."/>
            <person name="Afonnikov D.A."/>
            <person name="Skryabin K.G."/>
        </authorList>
    </citation>
    <scope>NUCLEOTIDE SEQUENCE [LARGE SCALE GENOMIC DNA]</scope>
    <source>
        <strain evidence="8">AK-0245</strain>
        <tissue evidence="8">Whole organism</tissue>
    </source>
</reference>
<evidence type="ECO:0000313" key="9">
    <source>
        <dbReference type="Proteomes" id="UP000308267"/>
    </source>
</evidence>
<dbReference type="STRING" id="147828.A0A4S2LRI9"/>
<proteinExistence type="predicted"/>
<keyword evidence="3 4" id="KW-0539">Nucleus</keyword>
<dbReference type="PROSITE" id="PS50071">
    <property type="entry name" value="HOMEOBOX_2"/>
    <property type="match status" value="1"/>
</dbReference>
<keyword evidence="2 4" id="KW-0371">Homeobox</keyword>
<keyword evidence="1 4" id="KW-0238">DNA-binding</keyword>
<dbReference type="InterPro" id="IPR001356">
    <property type="entry name" value="HD"/>
</dbReference>
<dbReference type="GO" id="GO:0000981">
    <property type="term" value="F:DNA-binding transcription factor activity, RNA polymerase II-specific"/>
    <property type="evidence" value="ECO:0007669"/>
    <property type="project" value="InterPro"/>
</dbReference>
<name>A0A4S2LRI9_OPIFE</name>
<dbReference type="SMART" id="SM00389">
    <property type="entry name" value="HOX"/>
    <property type="match status" value="1"/>
</dbReference>
<evidence type="ECO:0000256" key="2">
    <source>
        <dbReference type="ARBA" id="ARBA00023155"/>
    </source>
</evidence>
<dbReference type="CDD" id="cd00086">
    <property type="entry name" value="homeodomain"/>
    <property type="match status" value="1"/>
</dbReference>
<dbReference type="PANTHER" id="PTHR24335">
    <property type="entry name" value="MOTOR NEURON AND PANCREAS HOMEOBOX PROTEIN"/>
    <property type="match status" value="1"/>
</dbReference>
<organism evidence="8 9">
    <name type="scientific">Opisthorchis felineus</name>
    <dbReference type="NCBI Taxonomy" id="147828"/>
    <lineage>
        <taxon>Eukaryota</taxon>
        <taxon>Metazoa</taxon>
        <taxon>Spiralia</taxon>
        <taxon>Lophotrochozoa</taxon>
        <taxon>Platyhelminthes</taxon>
        <taxon>Trematoda</taxon>
        <taxon>Digenea</taxon>
        <taxon>Opisthorchiida</taxon>
        <taxon>Opisthorchiata</taxon>
        <taxon>Opisthorchiidae</taxon>
        <taxon>Opisthorchis</taxon>
    </lineage>
</organism>
<dbReference type="PANTHER" id="PTHR24335:SF4">
    <property type="entry name" value="EXTRA-EXTRA"/>
    <property type="match status" value="1"/>
</dbReference>
<feature type="region of interest" description="Disordered" evidence="6">
    <location>
        <begin position="330"/>
        <end position="373"/>
    </location>
</feature>
<dbReference type="OrthoDB" id="6159439at2759"/>
<feature type="compositionally biased region" description="Polar residues" evidence="6">
    <location>
        <begin position="335"/>
        <end position="350"/>
    </location>
</feature>
<evidence type="ECO:0000256" key="6">
    <source>
        <dbReference type="SAM" id="MobiDB-lite"/>
    </source>
</evidence>